<reference evidence="2" key="1">
    <citation type="journal article" date="2021" name="Nat. Commun.">
        <title>Genomic analyses provide insights into spinach domestication and the genetic basis of agronomic traits.</title>
        <authorList>
            <person name="Cai X."/>
            <person name="Sun X."/>
            <person name="Xu C."/>
            <person name="Sun H."/>
            <person name="Wang X."/>
            <person name="Ge C."/>
            <person name="Zhang Z."/>
            <person name="Wang Q."/>
            <person name="Fei Z."/>
            <person name="Jiao C."/>
            <person name="Wang Q."/>
        </authorList>
    </citation>
    <scope>NUCLEOTIDE SEQUENCE [LARGE SCALE GENOMIC DNA]</scope>
    <source>
        <strain evidence="2">cv. Varoflay</strain>
    </source>
</reference>
<dbReference type="KEGG" id="soe:110787879"/>
<name>A0A9R0IFJ8_SPIOL</name>
<dbReference type="RefSeq" id="XP_021848207.1">
    <property type="nucleotide sequence ID" value="XM_021992515.1"/>
</dbReference>
<dbReference type="Proteomes" id="UP000813463">
    <property type="component" value="Chromosome 4"/>
</dbReference>
<gene>
    <name evidence="3 4" type="primary">LOC110787879</name>
</gene>
<feature type="region of interest" description="Disordered" evidence="1">
    <location>
        <begin position="1"/>
        <end position="35"/>
    </location>
</feature>
<keyword evidence="2" id="KW-1185">Reference proteome</keyword>
<evidence type="ECO:0000313" key="2">
    <source>
        <dbReference type="Proteomes" id="UP000813463"/>
    </source>
</evidence>
<evidence type="ECO:0000313" key="4">
    <source>
        <dbReference type="RefSeq" id="XP_056698831.1"/>
    </source>
</evidence>
<accession>A0A9R0IFJ8</accession>
<dbReference type="AlphaFoldDB" id="A0A9R0IFJ8"/>
<organism evidence="2 3">
    <name type="scientific">Spinacia oleracea</name>
    <name type="common">Spinach</name>
    <dbReference type="NCBI Taxonomy" id="3562"/>
    <lineage>
        <taxon>Eukaryota</taxon>
        <taxon>Viridiplantae</taxon>
        <taxon>Streptophyta</taxon>
        <taxon>Embryophyta</taxon>
        <taxon>Tracheophyta</taxon>
        <taxon>Spermatophyta</taxon>
        <taxon>Magnoliopsida</taxon>
        <taxon>eudicotyledons</taxon>
        <taxon>Gunneridae</taxon>
        <taxon>Pentapetalae</taxon>
        <taxon>Caryophyllales</taxon>
        <taxon>Chenopodiaceae</taxon>
        <taxon>Chenopodioideae</taxon>
        <taxon>Anserineae</taxon>
        <taxon>Spinacia</taxon>
    </lineage>
</organism>
<evidence type="ECO:0000256" key="1">
    <source>
        <dbReference type="SAM" id="MobiDB-lite"/>
    </source>
</evidence>
<protein>
    <submittedName>
        <fullName evidence="3">Uncharacterized protein LOC110787879</fullName>
    </submittedName>
</protein>
<feature type="compositionally biased region" description="Polar residues" evidence="1">
    <location>
        <begin position="1"/>
        <end position="10"/>
    </location>
</feature>
<evidence type="ECO:0000313" key="3">
    <source>
        <dbReference type="RefSeq" id="XP_021848207.1"/>
    </source>
</evidence>
<sequence>MTDAVRQTQPLDEYSSEEDQPLRIQRRRVASTSDKRAKALFLKLRRNGAFSYKHKKPHRQPGSHLKKQCDATLSNESSGEGKGSWTSGWEKEPSLHMTEDDFPREVWIGEDEPELVIPRSNDEELIFEDIGFQHIPPEDDITPKLCRITVDSEFGEKSEFVKLLKEINCENRFAACSVQYPLAFYARLNKSEVDNFRDVKGINQVFVYEGRTIFTHR</sequence>
<dbReference type="RefSeq" id="XP_056698831.1">
    <property type="nucleotide sequence ID" value="XM_056842853.1"/>
</dbReference>
<dbReference type="GeneID" id="110787879"/>
<reference evidence="3" key="2">
    <citation type="submission" date="2025-04" db="UniProtKB">
        <authorList>
            <consortium name="RefSeq"/>
        </authorList>
    </citation>
    <scope>IDENTIFICATION</scope>
    <source>
        <tissue evidence="4">Leaf</tissue>
    </source>
</reference>
<feature type="compositionally biased region" description="Basic residues" evidence="1">
    <location>
        <begin position="53"/>
        <end position="66"/>
    </location>
</feature>
<proteinExistence type="predicted"/>
<feature type="region of interest" description="Disordered" evidence="1">
    <location>
        <begin position="53"/>
        <end position="95"/>
    </location>
</feature>